<dbReference type="InterPro" id="IPR033175">
    <property type="entry name" value="PSD-A"/>
</dbReference>
<keyword evidence="3 11" id="KW-0210">Decarboxylase</keyword>
<dbReference type="GO" id="GO:0005886">
    <property type="term" value="C:plasma membrane"/>
    <property type="evidence" value="ECO:0007669"/>
    <property type="project" value="UniProtKB-SubCell"/>
</dbReference>
<reference evidence="14 15" key="1">
    <citation type="submission" date="2013-04" db="EMBL/GenBank/DDBJ databases">
        <authorList>
            <person name="Kuznetsov B."/>
            <person name="Ivanovsky R."/>
        </authorList>
    </citation>
    <scope>NUCLEOTIDE SEQUENCE [LARGE SCALE GENOMIC DNA]</scope>
    <source>
        <strain evidence="14 15">MGU-K5</strain>
    </source>
</reference>
<comment type="caution">
    <text evidence="14">The sequence shown here is derived from an EMBL/GenBank/DDBJ whole genome shotgun (WGS) entry which is preliminary data.</text>
</comment>
<feature type="transmembrane region" description="Helical" evidence="13">
    <location>
        <begin position="167"/>
        <end position="195"/>
    </location>
</feature>
<comment type="similarity">
    <text evidence="11">Belongs to the phosphatidylserine decarboxylase family. PSD-A subfamily.</text>
</comment>
<evidence type="ECO:0000256" key="12">
    <source>
        <dbReference type="SAM" id="MobiDB-lite"/>
    </source>
</evidence>
<keyword evidence="6 11" id="KW-0865">Zymogen</keyword>
<dbReference type="Pfam" id="PF02666">
    <property type="entry name" value="PS_Dcarbxylase"/>
    <property type="match status" value="1"/>
</dbReference>
<dbReference type="PANTHER" id="PTHR35809">
    <property type="entry name" value="ARCHAETIDYLSERINE DECARBOXYLASE PROENZYME-RELATED"/>
    <property type="match status" value="1"/>
</dbReference>
<proteinExistence type="inferred from homology"/>
<comment type="catalytic activity">
    <reaction evidence="11">
        <text>a 1,2-diacyl-sn-glycero-3-phospho-L-serine + H(+) = a 1,2-diacyl-sn-glycero-3-phosphoethanolamine + CO2</text>
        <dbReference type="Rhea" id="RHEA:20828"/>
        <dbReference type="ChEBI" id="CHEBI:15378"/>
        <dbReference type="ChEBI" id="CHEBI:16526"/>
        <dbReference type="ChEBI" id="CHEBI:57262"/>
        <dbReference type="ChEBI" id="CHEBI:64612"/>
        <dbReference type="EC" id="4.1.1.65"/>
    </reaction>
</comment>
<evidence type="ECO:0000256" key="13">
    <source>
        <dbReference type="SAM" id="Phobius"/>
    </source>
</evidence>
<feature type="compositionally biased region" description="Low complexity" evidence="12">
    <location>
        <begin position="19"/>
        <end position="70"/>
    </location>
</feature>
<dbReference type="NCBIfam" id="NF003679">
    <property type="entry name" value="PRK05305.1-3"/>
    <property type="match status" value="1"/>
</dbReference>
<dbReference type="GO" id="GO:0004609">
    <property type="term" value="F:phosphatidylserine decarboxylase activity"/>
    <property type="evidence" value="ECO:0007669"/>
    <property type="project" value="UniProtKB-UniRule"/>
</dbReference>
<dbReference type="HAMAP" id="MF_00664">
    <property type="entry name" value="PS_decarb_PSD_A"/>
    <property type="match status" value="1"/>
</dbReference>
<dbReference type="EC" id="4.1.1.65" evidence="11"/>
<organism evidence="14 15">
    <name type="scientific">Magnetospirillum fulvum MGU-K5</name>
    <dbReference type="NCBI Taxonomy" id="1316936"/>
    <lineage>
        <taxon>Bacteria</taxon>
        <taxon>Pseudomonadati</taxon>
        <taxon>Pseudomonadota</taxon>
        <taxon>Alphaproteobacteria</taxon>
        <taxon>Rhodospirillales</taxon>
        <taxon>Rhodospirillaceae</taxon>
        <taxon>Magnetospirillum</taxon>
    </lineage>
</organism>
<keyword evidence="9 11" id="KW-1208">Phospholipid metabolism</keyword>
<evidence type="ECO:0000256" key="7">
    <source>
        <dbReference type="ARBA" id="ARBA00023209"/>
    </source>
</evidence>
<keyword evidence="8 11" id="KW-0456">Lyase</keyword>
<name>S9TJ73_MAGFU</name>
<evidence type="ECO:0000256" key="11">
    <source>
        <dbReference type="HAMAP-Rule" id="MF_00664"/>
    </source>
</evidence>
<feature type="chain" id="PRO_5023447744" description="Phosphatidylserine decarboxylase beta chain" evidence="11">
    <location>
        <begin position="1"/>
        <end position="332"/>
    </location>
</feature>
<dbReference type="AlphaFoldDB" id="S9TJ73"/>
<evidence type="ECO:0000256" key="10">
    <source>
        <dbReference type="ARBA" id="ARBA00023317"/>
    </source>
</evidence>
<dbReference type="GO" id="GO:0006646">
    <property type="term" value="P:phosphatidylethanolamine biosynthetic process"/>
    <property type="evidence" value="ECO:0007669"/>
    <property type="project" value="UniProtKB-UniRule"/>
</dbReference>
<keyword evidence="2 11" id="KW-0444">Lipid biosynthesis</keyword>
<evidence type="ECO:0000256" key="2">
    <source>
        <dbReference type="ARBA" id="ARBA00022516"/>
    </source>
</evidence>
<evidence type="ECO:0000313" key="14">
    <source>
        <dbReference type="EMBL" id="EPY02291.1"/>
    </source>
</evidence>
<dbReference type="PANTHER" id="PTHR35809:SF1">
    <property type="entry name" value="ARCHAETIDYLSERINE DECARBOXYLASE PROENZYME-RELATED"/>
    <property type="match status" value="1"/>
</dbReference>
<keyword evidence="10 11" id="KW-0670">Pyruvate</keyword>
<dbReference type="UniPathway" id="UPA00558">
    <property type="reaction ID" value="UER00616"/>
</dbReference>
<comment type="function">
    <text evidence="11">Catalyzes the formation of phosphatidylethanolamine (PtdEtn) from phosphatidylserine (PtdSer).</text>
</comment>
<dbReference type="Proteomes" id="UP000015350">
    <property type="component" value="Unassembled WGS sequence"/>
</dbReference>
<keyword evidence="4 11" id="KW-0443">Lipid metabolism</keyword>
<dbReference type="EMBL" id="AQPH01000017">
    <property type="protein sequence ID" value="EPY02291.1"/>
    <property type="molecule type" value="Genomic_DNA"/>
</dbReference>
<feature type="chain" id="PRO_5023447745" description="Phosphatidylserine decarboxylase alpha chain" evidence="11">
    <location>
        <begin position="333"/>
        <end position="375"/>
    </location>
</feature>
<evidence type="ECO:0000256" key="6">
    <source>
        <dbReference type="ARBA" id="ARBA00023145"/>
    </source>
</evidence>
<accession>S9TJ73</accession>
<evidence type="ECO:0000313" key="15">
    <source>
        <dbReference type="Proteomes" id="UP000015350"/>
    </source>
</evidence>
<keyword evidence="1 11" id="KW-1003">Cell membrane</keyword>
<evidence type="ECO:0000256" key="4">
    <source>
        <dbReference type="ARBA" id="ARBA00023098"/>
    </source>
</evidence>
<evidence type="ECO:0000256" key="1">
    <source>
        <dbReference type="ARBA" id="ARBA00022475"/>
    </source>
</evidence>
<comment type="pathway">
    <text evidence="11">Phospholipid metabolism; phosphatidylethanolamine biosynthesis; phosphatidylethanolamine from CDP-diacylglycerol: step 2/2.</text>
</comment>
<dbReference type="PRINTS" id="PR01217">
    <property type="entry name" value="PRICHEXTENSN"/>
</dbReference>
<keyword evidence="13" id="KW-1133">Transmembrane helix</keyword>
<dbReference type="OrthoDB" id="9790893at2"/>
<protein>
    <recommendedName>
        <fullName evidence="11">Phosphatidylserine decarboxylase proenzyme</fullName>
        <ecNumber evidence="11">4.1.1.65</ecNumber>
    </recommendedName>
    <component>
        <recommendedName>
            <fullName evidence="11">Phosphatidylserine decarboxylase alpha chain</fullName>
        </recommendedName>
    </component>
    <component>
        <recommendedName>
            <fullName evidence="11">Phosphatidylserine decarboxylase beta chain</fullName>
        </recommendedName>
    </component>
</protein>
<sequence length="375" mass="38541">MSRKSGKNHQGGDQSALSKPKTAAAKPAAATAAPKAAPAAKPAAAAAAPTKSAPAAAPKPAPAAEAVTPAPVEAAPAPVAEAAKPAPVEVAPVPVVEATKPAPVEVKPAPVVEAPKPAPTPAKPAPVVETAKPAVVVLPQTPGGKLSTQPAVLGINREGWLFVGAGLVGWLVLGHIWGFLGTLSLLFAVWCAWFFRDPKRVVPVRPGLVISPADGVVQTVEQAVPPAELGFGPEPRPVVRVFMNVFNVHVNRVPANGTVARTAYRPGKFFDASLDKASEHNERVAVRLTLDDGRGDIAFVQIAGLVARRISNGLKDGQKVKAGERFGLIRFGSRLDIYLPEGAKPLVAVGQTAIAGETVLADLVSAEPARIGTVR</sequence>
<feature type="site" description="Cleavage (non-hydrolytic); by autocatalysis" evidence="11">
    <location>
        <begin position="332"/>
        <end position="333"/>
    </location>
</feature>
<evidence type="ECO:0000256" key="9">
    <source>
        <dbReference type="ARBA" id="ARBA00023264"/>
    </source>
</evidence>
<keyword evidence="5 11" id="KW-0472">Membrane</keyword>
<dbReference type="STRING" id="1316936.K678_06457"/>
<evidence type="ECO:0000256" key="3">
    <source>
        <dbReference type="ARBA" id="ARBA00022793"/>
    </source>
</evidence>
<comment type="cofactor">
    <cofactor evidence="11">
        <name>pyruvate</name>
        <dbReference type="ChEBI" id="CHEBI:15361"/>
    </cofactor>
    <text evidence="11">Binds 1 pyruvoyl group covalently per subunit.</text>
</comment>
<dbReference type="eggNOG" id="COG0688">
    <property type="taxonomic scope" value="Bacteria"/>
</dbReference>
<evidence type="ECO:0000256" key="8">
    <source>
        <dbReference type="ARBA" id="ARBA00023239"/>
    </source>
</evidence>
<comment type="subcellular location">
    <subcellularLocation>
        <location evidence="11">Cell membrane</location>
        <topology evidence="11">Peripheral membrane protein</topology>
    </subcellularLocation>
</comment>
<evidence type="ECO:0000256" key="5">
    <source>
        <dbReference type="ARBA" id="ARBA00023136"/>
    </source>
</evidence>
<feature type="region of interest" description="Disordered" evidence="12">
    <location>
        <begin position="1"/>
        <end position="70"/>
    </location>
</feature>
<dbReference type="PATRIC" id="fig|1316936.3.peg.1292"/>
<feature type="modified residue" description="Pyruvic acid (Ser); by autocatalysis" evidence="11">
    <location>
        <position position="333"/>
    </location>
</feature>
<comment type="PTM">
    <text evidence="11">Is synthesized initially as an inactive proenzyme. Formation of the active enzyme involves a self-maturation process in which the active site pyruvoyl group is generated from an internal serine residue via an autocatalytic post-translational modification. Two non-identical subunits are generated from the proenzyme in this reaction, and the pyruvate is formed at the N-terminus of the alpha chain, which is derived from the carboxyl end of the proenzyme. The post-translation cleavage follows an unusual pathway, termed non-hydrolytic serinolysis, in which the side chain hydroxyl group of the serine supplies its oxygen atom to form the C-terminus of the beta chain, while the remainder of the serine residue undergoes an oxidative deamination to produce ammonia and the pyruvoyl prosthetic group on the alpha chain.</text>
</comment>
<keyword evidence="7 11" id="KW-0594">Phospholipid biosynthesis</keyword>
<gene>
    <name evidence="11" type="primary">psd</name>
    <name evidence="14" type="ORF">K678_06457</name>
</gene>
<feature type="active site" description="Schiff-base intermediate with substrate; via pyruvic acid" evidence="11">
    <location>
        <position position="333"/>
    </location>
</feature>
<comment type="subunit">
    <text evidence="11">Heterodimer of a large membrane-associated beta subunit and a small pyruvoyl-containing alpha subunit.</text>
</comment>
<keyword evidence="13" id="KW-0812">Transmembrane</keyword>
<dbReference type="InterPro" id="IPR003817">
    <property type="entry name" value="PS_Dcarbxylase"/>
</dbReference>